<evidence type="ECO:0000313" key="7">
    <source>
        <dbReference type="EMBL" id="MFC7322311.1"/>
    </source>
</evidence>
<feature type="transmembrane region" description="Helical" evidence="6">
    <location>
        <begin position="384"/>
        <end position="405"/>
    </location>
</feature>
<dbReference type="CDD" id="cd13124">
    <property type="entry name" value="MATE_SpoVB_like"/>
    <property type="match status" value="1"/>
</dbReference>
<evidence type="ECO:0000256" key="3">
    <source>
        <dbReference type="ARBA" id="ARBA00022692"/>
    </source>
</evidence>
<feature type="transmembrane region" description="Helical" evidence="6">
    <location>
        <begin position="325"/>
        <end position="344"/>
    </location>
</feature>
<keyword evidence="2" id="KW-1003">Cell membrane</keyword>
<dbReference type="PIRSF" id="PIRSF038958">
    <property type="entry name" value="PG_synth_SpoVB"/>
    <property type="match status" value="1"/>
</dbReference>
<keyword evidence="8" id="KW-1185">Reference proteome</keyword>
<keyword evidence="4 6" id="KW-1133">Transmembrane helix</keyword>
<feature type="transmembrane region" description="Helical" evidence="6">
    <location>
        <begin position="411"/>
        <end position="433"/>
    </location>
</feature>
<sequence length="526" mass="57218">MDHTHSSHRLIKGAFLLTLSGLIGKVLSAGYRIPLQNIAGDIGFYIYQQVYPILGMAMMLALYGFPVAISKLVSELKDQGVTLTLRSFYIPAFTWLLGICGAIFLFGFTQAHHLARVMGDEALTPSLQAAFFVFLLLPVTSLIRGVFQGQGRMEPTAVSQVAEQLVRVVMIIGTALYVTRIGDIYQIGVGGALSSILGTITASIVLLVLWRRHSRFEQGAAPLPAISFSKTIFFYGLFICLNYMLLLLIQLVDSLTIVPQLVEVGYIPEDAKGTKGVFDRGQPLIQLGTVLASSLALALVPSVTRKRKDKNPDQVHQYIFGAVKYSFLIAVGAAAGLITLFPLVNELFFQNADGTGYLRILMIVILFSSLAITMSSVLQGLEKVVHTAFVIIGAVVMKYLLNVWWVGEFGMYGAAAASVVAVAFVVLCHVLLLHTDFSLKEWARLPWFATIGAAVSMAAVLFAIEALRAEIDGRLALLVYALVIIALGAAIYLILLIRLGALQQKELEPLPFGDWLVKLIPGGRNV</sequence>
<dbReference type="EMBL" id="JBHTBY010000016">
    <property type="protein sequence ID" value="MFC7322311.1"/>
    <property type="molecule type" value="Genomic_DNA"/>
</dbReference>
<feature type="transmembrane region" description="Helical" evidence="6">
    <location>
        <begin position="184"/>
        <end position="210"/>
    </location>
</feature>
<accession>A0ABW2K7X9</accession>
<feature type="transmembrane region" description="Helical" evidence="6">
    <location>
        <begin position="44"/>
        <end position="67"/>
    </location>
</feature>
<dbReference type="PANTHER" id="PTHR30250">
    <property type="entry name" value="PST FAMILY PREDICTED COLANIC ACID TRANSPORTER"/>
    <property type="match status" value="1"/>
</dbReference>
<keyword evidence="5 6" id="KW-0472">Membrane</keyword>
<evidence type="ECO:0000256" key="1">
    <source>
        <dbReference type="ARBA" id="ARBA00004651"/>
    </source>
</evidence>
<dbReference type="InterPro" id="IPR024923">
    <property type="entry name" value="PG_synth_SpoVB"/>
</dbReference>
<organism evidence="7 8">
    <name type="scientific">Halobacillus campisalis</name>
    <dbReference type="NCBI Taxonomy" id="435909"/>
    <lineage>
        <taxon>Bacteria</taxon>
        <taxon>Bacillati</taxon>
        <taxon>Bacillota</taxon>
        <taxon>Bacilli</taxon>
        <taxon>Bacillales</taxon>
        <taxon>Bacillaceae</taxon>
        <taxon>Halobacillus</taxon>
    </lineage>
</organism>
<evidence type="ECO:0000256" key="6">
    <source>
        <dbReference type="SAM" id="Phobius"/>
    </source>
</evidence>
<feature type="transmembrane region" description="Helical" evidence="6">
    <location>
        <begin position="445"/>
        <end position="464"/>
    </location>
</feature>
<evidence type="ECO:0000256" key="5">
    <source>
        <dbReference type="ARBA" id="ARBA00023136"/>
    </source>
</evidence>
<evidence type="ECO:0000256" key="4">
    <source>
        <dbReference type="ARBA" id="ARBA00022989"/>
    </source>
</evidence>
<dbReference type="Proteomes" id="UP001596494">
    <property type="component" value="Unassembled WGS sequence"/>
</dbReference>
<feature type="transmembrane region" description="Helical" evidence="6">
    <location>
        <begin position="88"/>
        <end position="109"/>
    </location>
</feature>
<feature type="transmembrane region" description="Helical" evidence="6">
    <location>
        <begin position="129"/>
        <end position="147"/>
    </location>
</feature>
<feature type="transmembrane region" description="Helical" evidence="6">
    <location>
        <begin position="476"/>
        <end position="497"/>
    </location>
</feature>
<reference evidence="8" key="1">
    <citation type="journal article" date="2019" name="Int. J. Syst. Evol. Microbiol.">
        <title>The Global Catalogue of Microorganisms (GCM) 10K type strain sequencing project: providing services to taxonomists for standard genome sequencing and annotation.</title>
        <authorList>
            <consortium name="The Broad Institute Genomics Platform"/>
            <consortium name="The Broad Institute Genome Sequencing Center for Infectious Disease"/>
            <person name="Wu L."/>
            <person name="Ma J."/>
        </authorList>
    </citation>
    <scope>NUCLEOTIDE SEQUENCE [LARGE SCALE GENOMIC DNA]</scope>
    <source>
        <strain evidence="8">CCUG 73951</strain>
    </source>
</reference>
<name>A0ABW2K7X9_9BACI</name>
<protein>
    <submittedName>
        <fullName evidence="7">Oligosaccharide flippase family protein</fullName>
    </submittedName>
</protein>
<dbReference type="Pfam" id="PF01943">
    <property type="entry name" value="Polysacc_synt"/>
    <property type="match status" value="1"/>
</dbReference>
<dbReference type="RefSeq" id="WP_289217205.1">
    <property type="nucleotide sequence ID" value="NZ_JAPVRC010000014.1"/>
</dbReference>
<feature type="transmembrane region" description="Helical" evidence="6">
    <location>
        <begin position="284"/>
        <end position="304"/>
    </location>
</feature>
<evidence type="ECO:0000313" key="8">
    <source>
        <dbReference type="Proteomes" id="UP001596494"/>
    </source>
</evidence>
<keyword evidence="3 6" id="KW-0812">Transmembrane</keyword>
<comment type="caution">
    <text evidence="7">The sequence shown here is derived from an EMBL/GenBank/DDBJ whole genome shotgun (WGS) entry which is preliminary data.</text>
</comment>
<feature type="transmembrane region" description="Helical" evidence="6">
    <location>
        <begin position="356"/>
        <end position="377"/>
    </location>
</feature>
<dbReference type="PANTHER" id="PTHR30250:SF29">
    <property type="entry name" value="POLYSACCHARIDE BIOSYNTHESIS PROTEIN C-TERMINAL DOMAIN-CONTAINING PROTEIN"/>
    <property type="match status" value="1"/>
</dbReference>
<gene>
    <name evidence="7" type="ORF">ACFQMN_15705</name>
</gene>
<feature type="transmembrane region" description="Helical" evidence="6">
    <location>
        <begin position="159"/>
        <end position="178"/>
    </location>
</feature>
<dbReference type="InterPro" id="IPR002797">
    <property type="entry name" value="Polysacc_synth"/>
</dbReference>
<comment type="subcellular location">
    <subcellularLocation>
        <location evidence="1">Cell membrane</location>
        <topology evidence="1">Multi-pass membrane protein</topology>
    </subcellularLocation>
</comment>
<feature type="transmembrane region" description="Helical" evidence="6">
    <location>
        <begin position="231"/>
        <end position="252"/>
    </location>
</feature>
<dbReference type="InterPro" id="IPR050833">
    <property type="entry name" value="Poly_Biosynth_Transport"/>
</dbReference>
<proteinExistence type="predicted"/>
<evidence type="ECO:0000256" key="2">
    <source>
        <dbReference type="ARBA" id="ARBA00022475"/>
    </source>
</evidence>